<comment type="catalytic activity">
    <reaction evidence="2">
        <text>2 GTP = 3',3'-c-di-GMP + 2 diphosphate</text>
        <dbReference type="Rhea" id="RHEA:24898"/>
        <dbReference type="ChEBI" id="CHEBI:33019"/>
        <dbReference type="ChEBI" id="CHEBI:37565"/>
        <dbReference type="ChEBI" id="CHEBI:58805"/>
        <dbReference type="EC" id="2.7.7.65"/>
    </reaction>
</comment>
<feature type="transmembrane region" description="Helical" evidence="3">
    <location>
        <begin position="6"/>
        <end position="26"/>
    </location>
</feature>
<dbReference type="SMART" id="SM00267">
    <property type="entry name" value="GGDEF"/>
    <property type="match status" value="1"/>
</dbReference>
<dbReference type="InterPro" id="IPR000160">
    <property type="entry name" value="GGDEF_dom"/>
</dbReference>
<reference evidence="6" key="1">
    <citation type="journal article" date="2019" name="Int. J. Syst. Evol. Microbiol.">
        <title>The Global Catalogue of Microorganisms (GCM) 10K type strain sequencing project: providing services to taxonomists for standard genome sequencing and annotation.</title>
        <authorList>
            <consortium name="The Broad Institute Genomics Platform"/>
            <consortium name="The Broad Institute Genome Sequencing Center for Infectious Disease"/>
            <person name="Wu L."/>
            <person name="Ma J."/>
        </authorList>
    </citation>
    <scope>NUCLEOTIDE SEQUENCE [LARGE SCALE GENOMIC DNA]</scope>
    <source>
        <strain evidence="6">CCUG 55854</strain>
    </source>
</reference>
<proteinExistence type="predicted"/>
<accession>A0ABW3LY63</accession>
<keyword evidence="6" id="KW-1185">Reference proteome</keyword>
<protein>
    <recommendedName>
        <fullName evidence="1">diguanylate cyclase</fullName>
        <ecNumber evidence="1">2.7.7.65</ecNumber>
    </recommendedName>
</protein>
<dbReference type="Proteomes" id="UP001597033">
    <property type="component" value="Unassembled WGS sequence"/>
</dbReference>
<evidence type="ECO:0000256" key="2">
    <source>
        <dbReference type="ARBA" id="ARBA00034247"/>
    </source>
</evidence>
<dbReference type="RefSeq" id="WP_162378355.1">
    <property type="nucleotide sequence ID" value="NZ_JBHTKN010000004.1"/>
</dbReference>
<dbReference type="InterPro" id="IPR029787">
    <property type="entry name" value="Nucleotide_cyclase"/>
</dbReference>
<feature type="domain" description="GGDEF" evidence="4">
    <location>
        <begin position="251"/>
        <end position="383"/>
    </location>
</feature>
<dbReference type="PROSITE" id="PS50887">
    <property type="entry name" value="GGDEF"/>
    <property type="match status" value="1"/>
</dbReference>
<dbReference type="CDD" id="cd01949">
    <property type="entry name" value="GGDEF"/>
    <property type="match status" value="1"/>
</dbReference>
<dbReference type="EMBL" id="JBHTKN010000004">
    <property type="protein sequence ID" value="MFD1042314.1"/>
    <property type="molecule type" value="Genomic_DNA"/>
</dbReference>
<dbReference type="PANTHER" id="PTHR45138:SF9">
    <property type="entry name" value="DIGUANYLATE CYCLASE DGCM-RELATED"/>
    <property type="match status" value="1"/>
</dbReference>
<dbReference type="InterPro" id="IPR043128">
    <property type="entry name" value="Rev_trsase/Diguanyl_cyclase"/>
</dbReference>
<keyword evidence="5" id="KW-0548">Nucleotidyltransferase</keyword>
<comment type="caution">
    <text evidence="5">The sequence shown here is derived from an EMBL/GenBank/DDBJ whole genome shotgun (WGS) entry which is preliminary data.</text>
</comment>
<evidence type="ECO:0000256" key="1">
    <source>
        <dbReference type="ARBA" id="ARBA00012528"/>
    </source>
</evidence>
<organism evidence="5 6">
    <name type="scientific">Pseudoxanthomonas kaohsiungensis</name>
    <dbReference type="NCBI Taxonomy" id="283923"/>
    <lineage>
        <taxon>Bacteria</taxon>
        <taxon>Pseudomonadati</taxon>
        <taxon>Pseudomonadota</taxon>
        <taxon>Gammaproteobacteria</taxon>
        <taxon>Lysobacterales</taxon>
        <taxon>Lysobacteraceae</taxon>
        <taxon>Pseudoxanthomonas</taxon>
    </lineage>
</organism>
<keyword evidence="5" id="KW-0808">Transferase</keyword>
<dbReference type="PANTHER" id="PTHR45138">
    <property type="entry name" value="REGULATORY COMPONENTS OF SENSORY TRANSDUCTION SYSTEM"/>
    <property type="match status" value="1"/>
</dbReference>
<keyword evidence="3" id="KW-1133">Transmembrane helix</keyword>
<gene>
    <name evidence="5" type="ORF">ACFQ2N_08130</name>
</gene>
<feature type="transmembrane region" description="Helical" evidence="3">
    <location>
        <begin position="38"/>
        <end position="57"/>
    </location>
</feature>
<dbReference type="SUPFAM" id="SSF55073">
    <property type="entry name" value="Nucleotide cyclase"/>
    <property type="match status" value="1"/>
</dbReference>
<feature type="transmembrane region" description="Helical" evidence="3">
    <location>
        <begin position="69"/>
        <end position="91"/>
    </location>
</feature>
<name>A0ABW3LY63_9GAMM</name>
<evidence type="ECO:0000259" key="4">
    <source>
        <dbReference type="PROSITE" id="PS50887"/>
    </source>
</evidence>
<evidence type="ECO:0000313" key="5">
    <source>
        <dbReference type="EMBL" id="MFD1042314.1"/>
    </source>
</evidence>
<dbReference type="GO" id="GO:0052621">
    <property type="term" value="F:diguanylate cyclase activity"/>
    <property type="evidence" value="ECO:0007669"/>
    <property type="project" value="UniProtKB-EC"/>
</dbReference>
<feature type="transmembrane region" description="Helical" evidence="3">
    <location>
        <begin position="103"/>
        <end position="121"/>
    </location>
</feature>
<dbReference type="EC" id="2.7.7.65" evidence="1"/>
<keyword evidence="3" id="KW-0472">Membrane</keyword>
<dbReference type="NCBIfam" id="TIGR00254">
    <property type="entry name" value="GGDEF"/>
    <property type="match status" value="1"/>
</dbReference>
<keyword evidence="3" id="KW-0812">Transmembrane</keyword>
<evidence type="ECO:0000313" key="6">
    <source>
        <dbReference type="Proteomes" id="UP001597033"/>
    </source>
</evidence>
<dbReference type="Pfam" id="PF00990">
    <property type="entry name" value="GGDEF"/>
    <property type="match status" value="1"/>
</dbReference>
<evidence type="ECO:0000256" key="3">
    <source>
        <dbReference type="SAM" id="Phobius"/>
    </source>
</evidence>
<sequence>MTTDFYNLLLTDCALAAILLGLFWYVSRVSRGVRGIASWGLGHFFYSVGAAMLDGAATGLERAGSTTATAVVAATGGVLACGGLAVMTGAAIKFGQQRPLTRAEWMVVPGFVAMSLAAWLAGDAVDGQGAAMSVAELAMLAVVLWQLRGLDVPPLRVPARLVMLGCAVLAYLYGRDLLQALTGRYGPNDAWVNVDLSTWYLINFCMLMLASFRAAESLRQTAMLDPLTGTLNRRGLFARLDPELEQLTREAHLAVIALDLDHFKRVNDRYGHEIGDLVLQKLSDTIRGQTREHDVFARTGGEEFVIVVTGPDAPNAQHLAERIRQALATMRLDAPAPPVRVTASLGVAVSNRPMPLSMLMRGADEALYTAKRVGRDCVVTHSL</sequence>
<dbReference type="Gene3D" id="3.30.70.270">
    <property type="match status" value="1"/>
</dbReference>
<dbReference type="InterPro" id="IPR050469">
    <property type="entry name" value="Diguanylate_Cyclase"/>
</dbReference>